<dbReference type="InterPro" id="IPR011006">
    <property type="entry name" value="CheY-like_superfamily"/>
</dbReference>
<accession>A0A9D6Z2E7</accession>
<dbReference type="Gene3D" id="3.40.50.2300">
    <property type="match status" value="1"/>
</dbReference>
<dbReference type="AlphaFoldDB" id="A0A9D6Z2E7"/>
<proteinExistence type="predicted"/>
<gene>
    <name evidence="1" type="ORF">HY912_04400</name>
</gene>
<dbReference type="Proteomes" id="UP000807825">
    <property type="component" value="Unassembled WGS sequence"/>
</dbReference>
<name>A0A9D6Z2E7_9BACT</name>
<sequence length="127" mass="14377">MKEREIIVVTDTEQLEELRSALFTEPYRIIKCESCSDLQGLMSGSTSCIVILDLDEVCVDNRFLKKLKTGNAGLSVLAISSKKFHPELRESMSSYIHACLSKPVDPEELLFWLKSITLDNPQKERSP</sequence>
<evidence type="ECO:0000313" key="2">
    <source>
        <dbReference type="Proteomes" id="UP000807825"/>
    </source>
</evidence>
<comment type="caution">
    <text evidence="1">The sequence shown here is derived from an EMBL/GenBank/DDBJ whole genome shotgun (WGS) entry which is preliminary data.</text>
</comment>
<evidence type="ECO:0000313" key="1">
    <source>
        <dbReference type="EMBL" id="MBI5248714.1"/>
    </source>
</evidence>
<protein>
    <submittedName>
        <fullName evidence="1">Response regulator</fullName>
    </submittedName>
</protein>
<organism evidence="1 2">
    <name type="scientific">Desulfomonile tiedjei</name>
    <dbReference type="NCBI Taxonomy" id="2358"/>
    <lineage>
        <taxon>Bacteria</taxon>
        <taxon>Pseudomonadati</taxon>
        <taxon>Thermodesulfobacteriota</taxon>
        <taxon>Desulfomonilia</taxon>
        <taxon>Desulfomonilales</taxon>
        <taxon>Desulfomonilaceae</taxon>
        <taxon>Desulfomonile</taxon>
    </lineage>
</organism>
<dbReference type="EMBL" id="JACRDE010000130">
    <property type="protein sequence ID" value="MBI5248714.1"/>
    <property type="molecule type" value="Genomic_DNA"/>
</dbReference>
<dbReference type="SUPFAM" id="SSF52172">
    <property type="entry name" value="CheY-like"/>
    <property type="match status" value="1"/>
</dbReference>
<reference evidence="1" key="1">
    <citation type="submission" date="2020-07" db="EMBL/GenBank/DDBJ databases">
        <title>Huge and variable diversity of episymbiotic CPR bacteria and DPANN archaea in groundwater ecosystems.</title>
        <authorList>
            <person name="He C.Y."/>
            <person name="Keren R."/>
            <person name="Whittaker M."/>
            <person name="Farag I.F."/>
            <person name="Doudna J."/>
            <person name="Cate J.H.D."/>
            <person name="Banfield J.F."/>
        </authorList>
    </citation>
    <scope>NUCLEOTIDE SEQUENCE</scope>
    <source>
        <strain evidence="1">NC_groundwater_1664_Pr3_B-0.1um_52_9</strain>
    </source>
</reference>